<evidence type="ECO:0000313" key="2">
    <source>
        <dbReference type="Proteomes" id="UP000533598"/>
    </source>
</evidence>
<dbReference type="AlphaFoldDB" id="A0A7W7CAL9"/>
<protein>
    <submittedName>
        <fullName evidence="1">Uncharacterized protein</fullName>
    </submittedName>
</protein>
<evidence type="ECO:0000313" key="1">
    <source>
        <dbReference type="EMBL" id="MBB4677637.1"/>
    </source>
</evidence>
<accession>A0A7W7CAL9</accession>
<proteinExistence type="predicted"/>
<dbReference type="RefSeq" id="WP_185003556.1">
    <property type="nucleotide sequence ID" value="NZ_BAAAUI010000023.1"/>
</dbReference>
<reference evidence="1 2" key="1">
    <citation type="submission" date="2020-08" db="EMBL/GenBank/DDBJ databases">
        <title>Sequencing the genomes of 1000 actinobacteria strains.</title>
        <authorList>
            <person name="Klenk H.-P."/>
        </authorList>
    </citation>
    <scope>NUCLEOTIDE SEQUENCE [LARGE SCALE GENOMIC DNA]</scope>
    <source>
        <strain evidence="1 2">DSM 44230</strain>
    </source>
</reference>
<gene>
    <name evidence="1" type="ORF">HNR67_003755</name>
</gene>
<dbReference type="EMBL" id="JACHMH010000001">
    <property type="protein sequence ID" value="MBB4677637.1"/>
    <property type="molecule type" value="Genomic_DNA"/>
</dbReference>
<keyword evidence="2" id="KW-1185">Reference proteome</keyword>
<sequence>MSATPPRPLAPGDIVTAFSEHLGEWTAAQITGFLPESELAAVLQLDWSGPEPTSLADLGEVRPLRLSHHNWTGDLVHTNWEWVLPRSHRVLGSLPLLGPEQTNSYGSGWYLGHQLATQRRWDAQDTEEPVTPWAAEYTAAEIGQVEPDPALRWLTVRTITELDCAPLVAAFPNLQQLSLSGRMGKLVNAAAFNELAGLRRLEIRELFGMTAADCLLPQRVPRIELIYLYGIPADYATATRREWKPEIPQGVQLTIRGARKPEWVAENLDNPLRDWDGRPDISAALYQESITQFKQTRRAVLAVLADPGADRRTRLVEIGREYGEKFNELDERGEFIMTVEREELFDALAQIVGEQQQEALDLLCEGVELVRDW</sequence>
<organism evidence="1 2">
    <name type="scientific">Crossiella cryophila</name>
    <dbReference type="NCBI Taxonomy" id="43355"/>
    <lineage>
        <taxon>Bacteria</taxon>
        <taxon>Bacillati</taxon>
        <taxon>Actinomycetota</taxon>
        <taxon>Actinomycetes</taxon>
        <taxon>Pseudonocardiales</taxon>
        <taxon>Pseudonocardiaceae</taxon>
        <taxon>Crossiella</taxon>
    </lineage>
</organism>
<dbReference type="Proteomes" id="UP000533598">
    <property type="component" value="Unassembled WGS sequence"/>
</dbReference>
<name>A0A7W7CAL9_9PSEU</name>
<comment type="caution">
    <text evidence="1">The sequence shown here is derived from an EMBL/GenBank/DDBJ whole genome shotgun (WGS) entry which is preliminary data.</text>
</comment>